<accession>A0A820GSX1</accession>
<dbReference type="AlphaFoldDB" id="A0A820GSX1"/>
<dbReference type="GO" id="GO:0045505">
    <property type="term" value="F:dynein intermediate chain binding"/>
    <property type="evidence" value="ECO:0007669"/>
    <property type="project" value="InterPro"/>
</dbReference>
<gene>
    <name evidence="1" type="ORF">OTI717_LOCUS41453</name>
</gene>
<proteinExistence type="predicted"/>
<dbReference type="PANTHER" id="PTHR46961">
    <property type="entry name" value="DYNEIN HEAVY CHAIN 1, AXONEMAL-LIKE PROTEIN"/>
    <property type="match status" value="1"/>
</dbReference>
<dbReference type="GO" id="GO:0030286">
    <property type="term" value="C:dynein complex"/>
    <property type="evidence" value="ECO:0007669"/>
    <property type="project" value="InterPro"/>
</dbReference>
<dbReference type="GO" id="GO:0051959">
    <property type="term" value="F:dynein light intermediate chain binding"/>
    <property type="evidence" value="ECO:0007669"/>
    <property type="project" value="InterPro"/>
</dbReference>
<dbReference type="EMBL" id="CAJOAX010041284">
    <property type="protein sequence ID" value="CAF4282090.1"/>
    <property type="molecule type" value="Genomic_DNA"/>
</dbReference>
<dbReference type="InterPro" id="IPR026983">
    <property type="entry name" value="DHC"/>
</dbReference>
<dbReference type="Proteomes" id="UP000663823">
    <property type="component" value="Unassembled WGS sequence"/>
</dbReference>
<dbReference type="InterPro" id="IPR027417">
    <property type="entry name" value="P-loop_NTPase"/>
</dbReference>
<reference evidence="1" key="1">
    <citation type="submission" date="2021-02" db="EMBL/GenBank/DDBJ databases">
        <authorList>
            <person name="Nowell W R."/>
        </authorList>
    </citation>
    <scope>NUCLEOTIDE SEQUENCE</scope>
</reference>
<evidence type="ECO:0000313" key="1">
    <source>
        <dbReference type="EMBL" id="CAF4282090.1"/>
    </source>
</evidence>
<sequence>EYPINPKAVSLGELYGQFNLATNEWNDGILSMIMRQVCAG</sequence>
<dbReference type="GO" id="GO:0007018">
    <property type="term" value="P:microtubule-based movement"/>
    <property type="evidence" value="ECO:0007669"/>
    <property type="project" value="InterPro"/>
</dbReference>
<organism evidence="1 2">
    <name type="scientific">Rotaria sordida</name>
    <dbReference type="NCBI Taxonomy" id="392033"/>
    <lineage>
        <taxon>Eukaryota</taxon>
        <taxon>Metazoa</taxon>
        <taxon>Spiralia</taxon>
        <taxon>Gnathifera</taxon>
        <taxon>Rotifera</taxon>
        <taxon>Eurotatoria</taxon>
        <taxon>Bdelloidea</taxon>
        <taxon>Philodinida</taxon>
        <taxon>Philodinidae</taxon>
        <taxon>Rotaria</taxon>
    </lineage>
</organism>
<feature type="non-terminal residue" evidence="1">
    <location>
        <position position="1"/>
    </location>
</feature>
<protein>
    <submittedName>
        <fullName evidence="1">Uncharacterized protein</fullName>
    </submittedName>
</protein>
<dbReference type="Gene3D" id="3.40.50.300">
    <property type="entry name" value="P-loop containing nucleotide triphosphate hydrolases"/>
    <property type="match status" value="1"/>
</dbReference>
<name>A0A820GSX1_9BILA</name>
<evidence type="ECO:0000313" key="2">
    <source>
        <dbReference type="Proteomes" id="UP000663823"/>
    </source>
</evidence>
<comment type="caution">
    <text evidence="1">The sequence shown here is derived from an EMBL/GenBank/DDBJ whole genome shotgun (WGS) entry which is preliminary data.</text>
</comment>
<dbReference type="PANTHER" id="PTHR46961:SF8">
    <property type="entry name" value="DYNEIN AXONEMAL HEAVY CHAIN 7"/>
    <property type="match status" value="1"/>
</dbReference>